<evidence type="ECO:0000313" key="5">
    <source>
        <dbReference type="RefSeq" id="XP_018449591.2"/>
    </source>
</evidence>
<dbReference type="PANTHER" id="PTHR46344:SF1">
    <property type="entry name" value="OS02G0504900 PROTEIN"/>
    <property type="match status" value="1"/>
</dbReference>
<dbReference type="PANTHER" id="PTHR46344">
    <property type="entry name" value="OS02G0202900 PROTEIN"/>
    <property type="match status" value="1"/>
</dbReference>
<dbReference type="SUPFAM" id="SSF117281">
    <property type="entry name" value="Kelch motif"/>
    <property type="match status" value="1"/>
</dbReference>
<keyword evidence="4" id="KW-1185">Reference proteome</keyword>
<evidence type="ECO:0000313" key="4">
    <source>
        <dbReference type="Proteomes" id="UP000504610"/>
    </source>
</evidence>
<evidence type="ECO:0000259" key="3">
    <source>
        <dbReference type="PROSITE" id="PS50181"/>
    </source>
</evidence>
<gene>
    <name evidence="5" type="primary">LOC108821042</name>
</gene>
<dbReference type="InterPro" id="IPR001810">
    <property type="entry name" value="F-box_dom"/>
</dbReference>
<dbReference type="GeneID" id="108821042"/>
<protein>
    <submittedName>
        <fullName evidence="5">F-box/kelch-repeat protein At1g27420</fullName>
    </submittedName>
</protein>
<dbReference type="SUPFAM" id="SSF81383">
    <property type="entry name" value="F-box domain"/>
    <property type="match status" value="1"/>
</dbReference>
<dbReference type="InterPro" id="IPR057499">
    <property type="entry name" value="Kelch_FKB95"/>
</dbReference>
<dbReference type="InterPro" id="IPR006652">
    <property type="entry name" value="Kelch_1"/>
</dbReference>
<accession>A0A6J0KPZ3</accession>
<sequence>MHFSHQPLLVMQLAINRNRERTIKMESSSPSSLIPGLPDDVAELCLSRIPRCDFRTASRVCRKWRTFLRSERFSAVRKLTGPVEEFTCVLMEGRFVRDRRFVNYLYGEVFDASGNNVGQIPRVPGPFRSRFGVAVLGGGGGKIVIIGGYVEVEGSPIDGNTIYASADVYEFDPATNSWRNLAPMKVPRHSFAFAVVDGLLYVIRGRSSDGKNLLSSEVYNPETNQWSLVDCPDRPDFRRAFAFSFKSKLFVVGAKPRFIDIYDPKTDTWEELRSGRSKLLSVYSYTVIRNKVYFFDHYQPGLGVIDPEKNSWSSVSVPMAPGAYWFRLGEWNNKVMLIARVGGCNALTGDLDDKANASKWTVVTQIKPSGSNATIVLLNF</sequence>
<dbReference type="Gene3D" id="1.20.1280.50">
    <property type="match status" value="1"/>
</dbReference>
<keyword evidence="2" id="KW-0677">Repeat</keyword>
<proteinExistence type="predicted"/>
<evidence type="ECO:0000256" key="2">
    <source>
        <dbReference type="ARBA" id="ARBA00022737"/>
    </source>
</evidence>
<dbReference type="OrthoDB" id="45365at2759"/>
<reference evidence="5" key="2">
    <citation type="submission" date="2025-08" db="UniProtKB">
        <authorList>
            <consortium name="RefSeq"/>
        </authorList>
    </citation>
    <scope>IDENTIFICATION</scope>
    <source>
        <tissue evidence="5">Leaf</tissue>
    </source>
</reference>
<dbReference type="RefSeq" id="XP_018449591.2">
    <property type="nucleotide sequence ID" value="XM_018594089.2"/>
</dbReference>
<dbReference type="Gene3D" id="2.120.10.80">
    <property type="entry name" value="Kelch-type beta propeller"/>
    <property type="match status" value="1"/>
</dbReference>
<dbReference type="CDD" id="cd22152">
    <property type="entry name" value="F-box_AtAFR-like"/>
    <property type="match status" value="1"/>
</dbReference>
<name>A0A6J0KPZ3_RAPSA</name>
<dbReference type="PROSITE" id="PS50181">
    <property type="entry name" value="FBOX"/>
    <property type="match status" value="1"/>
</dbReference>
<dbReference type="Proteomes" id="UP000504610">
    <property type="component" value="Chromosome 8"/>
</dbReference>
<dbReference type="SMART" id="SM00256">
    <property type="entry name" value="FBOX"/>
    <property type="match status" value="1"/>
</dbReference>
<keyword evidence="1" id="KW-0880">Kelch repeat</keyword>
<evidence type="ECO:0000256" key="1">
    <source>
        <dbReference type="ARBA" id="ARBA00022441"/>
    </source>
</evidence>
<organism evidence="4 5">
    <name type="scientific">Raphanus sativus</name>
    <name type="common">Radish</name>
    <name type="synonym">Raphanus raphanistrum var. sativus</name>
    <dbReference type="NCBI Taxonomy" id="3726"/>
    <lineage>
        <taxon>Eukaryota</taxon>
        <taxon>Viridiplantae</taxon>
        <taxon>Streptophyta</taxon>
        <taxon>Embryophyta</taxon>
        <taxon>Tracheophyta</taxon>
        <taxon>Spermatophyta</taxon>
        <taxon>Magnoliopsida</taxon>
        <taxon>eudicotyledons</taxon>
        <taxon>Gunneridae</taxon>
        <taxon>Pentapetalae</taxon>
        <taxon>rosids</taxon>
        <taxon>malvids</taxon>
        <taxon>Brassicales</taxon>
        <taxon>Brassicaceae</taxon>
        <taxon>Brassiceae</taxon>
        <taxon>Raphanus</taxon>
    </lineage>
</organism>
<reference evidence="4" key="1">
    <citation type="journal article" date="2019" name="Database">
        <title>The radish genome database (RadishGD): an integrated information resource for radish genomics.</title>
        <authorList>
            <person name="Yu H.J."/>
            <person name="Baek S."/>
            <person name="Lee Y.J."/>
            <person name="Cho A."/>
            <person name="Mun J.H."/>
        </authorList>
    </citation>
    <scope>NUCLEOTIDE SEQUENCE [LARGE SCALE GENOMIC DNA]</scope>
    <source>
        <strain evidence="4">cv. WK10039</strain>
    </source>
</reference>
<dbReference type="SMART" id="SM00612">
    <property type="entry name" value="Kelch"/>
    <property type="match status" value="2"/>
</dbReference>
<dbReference type="AlphaFoldDB" id="A0A6J0KPZ3"/>
<dbReference type="InterPro" id="IPR015915">
    <property type="entry name" value="Kelch-typ_b-propeller"/>
</dbReference>
<dbReference type="Pfam" id="PF25210">
    <property type="entry name" value="Kelch_FKB95"/>
    <property type="match status" value="1"/>
</dbReference>
<dbReference type="Pfam" id="PF00646">
    <property type="entry name" value="F-box"/>
    <property type="match status" value="1"/>
</dbReference>
<feature type="domain" description="F-box" evidence="3">
    <location>
        <begin position="31"/>
        <end position="79"/>
    </location>
</feature>
<dbReference type="InterPro" id="IPR036047">
    <property type="entry name" value="F-box-like_dom_sf"/>
</dbReference>
<dbReference type="KEGG" id="rsz:108821042"/>